<evidence type="ECO:0000259" key="4">
    <source>
        <dbReference type="Pfam" id="PF00535"/>
    </source>
</evidence>
<gene>
    <name evidence="5" type="ORF">H9784_02205</name>
</gene>
<dbReference type="GO" id="GO:0016757">
    <property type="term" value="F:glycosyltransferase activity"/>
    <property type="evidence" value="ECO:0007669"/>
    <property type="project" value="UniProtKB-KW"/>
</dbReference>
<dbReference type="Proteomes" id="UP000823821">
    <property type="component" value="Unassembled WGS sequence"/>
</dbReference>
<comment type="similarity">
    <text evidence="1">Belongs to the glycosyltransferase 2 family.</text>
</comment>
<proteinExistence type="inferred from homology"/>
<accession>A0A9D2KQB2</accession>
<name>A0A9D2KQB2_9BACT</name>
<dbReference type="AlphaFoldDB" id="A0A9D2KQB2"/>
<evidence type="ECO:0000256" key="2">
    <source>
        <dbReference type="ARBA" id="ARBA00022676"/>
    </source>
</evidence>
<dbReference type="PANTHER" id="PTHR43685:SF5">
    <property type="entry name" value="GLYCOSYLTRANSFERASE EPSE-RELATED"/>
    <property type="match status" value="1"/>
</dbReference>
<evidence type="ECO:0000313" key="6">
    <source>
        <dbReference type="Proteomes" id="UP000823821"/>
    </source>
</evidence>
<dbReference type="InterPro" id="IPR001173">
    <property type="entry name" value="Glyco_trans_2-like"/>
</dbReference>
<evidence type="ECO:0000313" key="5">
    <source>
        <dbReference type="EMBL" id="HJA78374.1"/>
    </source>
</evidence>
<keyword evidence="2 5" id="KW-0328">Glycosyltransferase</keyword>
<dbReference type="PANTHER" id="PTHR43685">
    <property type="entry name" value="GLYCOSYLTRANSFERASE"/>
    <property type="match status" value="1"/>
</dbReference>
<feature type="domain" description="Glycosyltransferase 2-like" evidence="4">
    <location>
        <begin position="8"/>
        <end position="184"/>
    </location>
</feature>
<organism evidence="5 6">
    <name type="scientific">Candidatus Desulfovibrio intestinavium</name>
    <dbReference type="NCBI Taxonomy" id="2838534"/>
    <lineage>
        <taxon>Bacteria</taxon>
        <taxon>Pseudomonadati</taxon>
        <taxon>Thermodesulfobacteriota</taxon>
        <taxon>Desulfovibrionia</taxon>
        <taxon>Desulfovibrionales</taxon>
        <taxon>Desulfovibrionaceae</taxon>
        <taxon>Desulfovibrio</taxon>
    </lineage>
</organism>
<reference evidence="5" key="1">
    <citation type="journal article" date="2021" name="PeerJ">
        <title>Extensive microbial diversity within the chicken gut microbiome revealed by metagenomics and culture.</title>
        <authorList>
            <person name="Gilroy R."/>
            <person name="Ravi A."/>
            <person name="Getino M."/>
            <person name="Pursley I."/>
            <person name="Horton D.L."/>
            <person name="Alikhan N.F."/>
            <person name="Baker D."/>
            <person name="Gharbi K."/>
            <person name="Hall N."/>
            <person name="Watson M."/>
            <person name="Adriaenssens E.M."/>
            <person name="Foster-Nyarko E."/>
            <person name="Jarju S."/>
            <person name="Secka A."/>
            <person name="Antonio M."/>
            <person name="Oren A."/>
            <person name="Chaudhuri R.R."/>
            <person name="La Ragione R."/>
            <person name="Hildebrand F."/>
            <person name="Pallen M.J."/>
        </authorList>
    </citation>
    <scope>NUCLEOTIDE SEQUENCE</scope>
    <source>
        <strain evidence="5">5032</strain>
    </source>
</reference>
<protein>
    <submittedName>
        <fullName evidence="5">Glycosyltransferase</fullName>
        <ecNumber evidence="5">2.4.-.-</ecNumber>
    </submittedName>
</protein>
<sequence length="354" mass="38650">MREPPLVSVLVPVRNAAGDGGHGLRAAFHSLFAQTDAPDAPLPAWEIIAVDDGSTDATPALLEDLAREDSRLRVIHTPHGGIAVALNTALDAARGGLLARMDADDLAHPQRLARQVAHLRAHPGLDVSACRVRFGGDAATAGGFAHYVDWQNSLCSHAAMARGRFRDTPICHPSVMFRREAAERFGAYAAGNFAEDWELWLRWFAAGARMEKLPEQLLVWNDPPGRLTRTDVRYADAANNALRARWLARHLHHLGRTRVWVLGAGRVARRRLAPLWREGIELAAFIDIDPKKIGQSVRVETAQGLRPVPVLARRELPGPGRALVLNALTAHGAAEEAAHWLTTAGYGPDDWLLT</sequence>
<dbReference type="InterPro" id="IPR050834">
    <property type="entry name" value="Glycosyltransf_2"/>
</dbReference>
<dbReference type="EMBL" id="DWZD01000016">
    <property type="protein sequence ID" value="HJA78374.1"/>
    <property type="molecule type" value="Genomic_DNA"/>
</dbReference>
<keyword evidence="3 5" id="KW-0808">Transferase</keyword>
<dbReference type="SUPFAM" id="SSF53448">
    <property type="entry name" value="Nucleotide-diphospho-sugar transferases"/>
    <property type="match status" value="1"/>
</dbReference>
<dbReference type="Pfam" id="PF00535">
    <property type="entry name" value="Glycos_transf_2"/>
    <property type="match status" value="1"/>
</dbReference>
<dbReference type="Gene3D" id="3.90.550.10">
    <property type="entry name" value="Spore Coat Polysaccharide Biosynthesis Protein SpsA, Chain A"/>
    <property type="match status" value="1"/>
</dbReference>
<dbReference type="EC" id="2.4.-.-" evidence="5"/>
<evidence type="ECO:0000256" key="3">
    <source>
        <dbReference type="ARBA" id="ARBA00022679"/>
    </source>
</evidence>
<comment type="caution">
    <text evidence="5">The sequence shown here is derived from an EMBL/GenBank/DDBJ whole genome shotgun (WGS) entry which is preliminary data.</text>
</comment>
<evidence type="ECO:0000256" key="1">
    <source>
        <dbReference type="ARBA" id="ARBA00006739"/>
    </source>
</evidence>
<reference evidence="5" key="2">
    <citation type="submission" date="2021-04" db="EMBL/GenBank/DDBJ databases">
        <authorList>
            <person name="Gilroy R."/>
        </authorList>
    </citation>
    <scope>NUCLEOTIDE SEQUENCE</scope>
    <source>
        <strain evidence="5">5032</strain>
    </source>
</reference>
<dbReference type="InterPro" id="IPR029044">
    <property type="entry name" value="Nucleotide-diphossugar_trans"/>
</dbReference>